<dbReference type="FunFam" id="3.10.110.10:FF:000003">
    <property type="entry name" value="Ubiquitin-conjugating enzyme E2 E3"/>
    <property type="match status" value="1"/>
</dbReference>
<dbReference type="Pfam" id="PF00179">
    <property type="entry name" value="UQ_con"/>
    <property type="match status" value="1"/>
</dbReference>
<evidence type="ECO:0000256" key="5">
    <source>
        <dbReference type="ARBA" id="ARBA00022840"/>
    </source>
</evidence>
<evidence type="ECO:0000313" key="10">
    <source>
        <dbReference type="EMBL" id="KAK6172058.1"/>
    </source>
</evidence>
<sequence length="190" mass="21125">MSTTRPPNQPAGSSTSSQQVESRPSSNEKESTKTPTKLPKTLSTSARRLQRELAEITLDPPPNCSAGPKGDNLYEWASTILGPKGSVYEGGVFFLDIFFSQDYPFKPPKVIFRTRIYHCNINSQGVICLDILKDNWSPALTISKVLLSVCSLLTDCNPNDPLVGSIAQQYSSSREEHDRIARQWTKRYAT</sequence>
<dbReference type="GO" id="GO:0005524">
    <property type="term" value="F:ATP binding"/>
    <property type="evidence" value="ECO:0007669"/>
    <property type="project" value="UniProtKB-UniRule"/>
</dbReference>
<reference evidence="10 11" key="1">
    <citation type="submission" date="2024-01" db="EMBL/GenBank/DDBJ databases">
        <title>The genome of the rayed Mediterranean limpet Patella caerulea (Linnaeus, 1758).</title>
        <authorList>
            <person name="Anh-Thu Weber A."/>
            <person name="Halstead-Nussloch G."/>
        </authorList>
    </citation>
    <scope>NUCLEOTIDE SEQUENCE [LARGE SCALE GENOMIC DNA]</scope>
    <source>
        <strain evidence="10">AATW-2023a</strain>
        <tissue evidence="10">Whole specimen</tissue>
    </source>
</reference>
<evidence type="ECO:0000256" key="2">
    <source>
        <dbReference type="ARBA" id="ARBA00022679"/>
    </source>
</evidence>
<dbReference type="PANTHER" id="PTHR24068">
    <property type="entry name" value="UBIQUITIN-CONJUGATING ENZYME E2"/>
    <property type="match status" value="1"/>
</dbReference>
<feature type="compositionally biased region" description="Polar residues" evidence="8">
    <location>
        <begin position="1"/>
        <end position="25"/>
    </location>
</feature>
<dbReference type="EMBL" id="JAZGQO010000012">
    <property type="protein sequence ID" value="KAK6172058.1"/>
    <property type="molecule type" value="Genomic_DNA"/>
</dbReference>
<dbReference type="EC" id="2.3.2.23" evidence="1"/>
<feature type="domain" description="UBC core" evidence="9">
    <location>
        <begin position="44"/>
        <end position="190"/>
    </location>
</feature>
<evidence type="ECO:0000256" key="8">
    <source>
        <dbReference type="SAM" id="MobiDB-lite"/>
    </source>
</evidence>
<evidence type="ECO:0000256" key="1">
    <source>
        <dbReference type="ARBA" id="ARBA00012486"/>
    </source>
</evidence>
<dbReference type="SUPFAM" id="SSF54495">
    <property type="entry name" value="UBC-like"/>
    <property type="match status" value="1"/>
</dbReference>
<dbReference type="InterPro" id="IPR000608">
    <property type="entry name" value="UBC"/>
</dbReference>
<dbReference type="Gene3D" id="3.10.110.10">
    <property type="entry name" value="Ubiquitin Conjugating Enzyme"/>
    <property type="match status" value="1"/>
</dbReference>
<keyword evidence="4 7" id="KW-0833">Ubl conjugation pathway</keyword>
<dbReference type="PROSITE" id="PS00183">
    <property type="entry name" value="UBC_1"/>
    <property type="match status" value="1"/>
</dbReference>
<comment type="caution">
    <text evidence="10">The sequence shown here is derived from an EMBL/GenBank/DDBJ whole genome shotgun (WGS) entry which is preliminary data.</text>
</comment>
<evidence type="ECO:0000256" key="4">
    <source>
        <dbReference type="ARBA" id="ARBA00022786"/>
    </source>
</evidence>
<evidence type="ECO:0000259" key="9">
    <source>
        <dbReference type="PROSITE" id="PS50127"/>
    </source>
</evidence>
<proteinExistence type="inferred from homology"/>
<keyword evidence="3 7" id="KW-0547">Nucleotide-binding</keyword>
<keyword evidence="5 7" id="KW-0067">ATP-binding</keyword>
<evidence type="ECO:0000313" key="11">
    <source>
        <dbReference type="Proteomes" id="UP001347796"/>
    </source>
</evidence>
<dbReference type="GO" id="GO:0061631">
    <property type="term" value="F:ubiquitin conjugating enzyme activity"/>
    <property type="evidence" value="ECO:0007669"/>
    <property type="project" value="UniProtKB-EC"/>
</dbReference>
<accession>A0AAN8JAQ3</accession>
<comment type="similarity">
    <text evidence="7">Belongs to the ubiquitin-conjugating enzyme family.</text>
</comment>
<keyword evidence="11" id="KW-1185">Reference proteome</keyword>
<organism evidence="10 11">
    <name type="scientific">Patella caerulea</name>
    <name type="common">Rayed Mediterranean limpet</name>
    <dbReference type="NCBI Taxonomy" id="87958"/>
    <lineage>
        <taxon>Eukaryota</taxon>
        <taxon>Metazoa</taxon>
        <taxon>Spiralia</taxon>
        <taxon>Lophotrochozoa</taxon>
        <taxon>Mollusca</taxon>
        <taxon>Gastropoda</taxon>
        <taxon>Patellogastropoda</taxon>
        <taxon>Patelloidea</taxon>
        <taxon>Patellidae</taxon>
        <taxon>Patella</taxon>
    </lineage>
</organism>
<evidence type="ECO:0000256" key="3">
    <source>
        <dbReference type="ARBA" id="ARBA00022741"/>
    </source>
</evidence>
<dbReference type="PROSITE" id="PS50127">
    <property type="entry name" value="UBC_2"/>
    <property type="match status" value="1"/>
</dbReference>
<name>A0AAN8JAQ3_PATCE</name>
<dbReference type="CDD" id="cd23793">
    <property type="entry name" value="UBCc_UBE2E"/>
    <property type="match status" value="1"/>
</dbReference>
<gene>
    <name evidence="10" type="ORF">SNE40_018022</name>
</gene>
<evidence type="ECO:0000256" key="6">
    <source>
        <dbReference type="PROSITE-ProRule" id="PRU10133"/>
    </source>
</evidence>
<feature type="active site" description="Glycyl thioester intermediate" evidence="6">
    <location>
        <position position="128"/>
    </location>
</feature>
<dbReference type="InterPro" id="IPR016135">
    <property type="entry name" value="UBQ-conjugating_enzyme/RWD"/>
</dbReference>
<dbReference type="AlphaFoldDB" id="A0AAN8JAQ3"/>
<dbReference type="Proteomes" id="UP001347796">
    <property type="component" value="Unassembled WGS sequence"/>
</dbReference>
<dbReference type="InterPro" id="IPR023313">
    <property type="entry name" value="UBQ-conjugating_AS"/>
</dbReference>
<evidence type="ECO:0000256" key="7">
    <source>
        <dbReference type="RuleBase" id="RU362109"/>
    </source>
</evidence>
<dbReference type="SMART" id="SM00212">
    <property type="entry name" value="UBCc"/>
    <property type="match status" value="1"/>
</dbReference>
<protein>
    <recommendedName>
        <fullName evidence="1">E2 ubiquitin-conjugating enzyme</fullName>
        <ecNumber evidence="1">2.3.2.23</ecNumber>
    </recommendedName>
</protein>
<keyword evidence="2" id="KW-0808">Transferase</keyword>
<feature type="compositionally biased region" description="Low complexity" evidence="8">
    <location>
        <begin position="33"/>
        <end position="44"/>
    </location>
</feature>
<feature type="region of interest" description="Disordered" evidence="8">
    <location>
        <begin position="1"/>
        <end position="44"/>
    </location>
</feature>